<name>A0A6J7JSP4_9ZZZZ</name>
<dbReference type="Gene3D" id="3.10.590.10">
    <property type="entry name" value="ph1033 like domains"/>
    <property type="match status" value="1"/>
</dbReference>
<accession>A0A6J7JSP4</accession>
<feature type="compositionally biased region" description="Low complexity" evidence="1">
    <location>
        <begin position="152"/>
        <end position="162"/>
    </location>
</feature>
<dbReference type="Pfam" id="PF01878">
    <property type="entry name" value="EVE"/>
    <property type="match status" value="1"/>
</dbReference>
<dbReference type="InterPro" id="IPR002740">
    <property type="entry name" value="EVE_domain"/>
</dbReference>
<dbReference type="EMBL" id="CAFBNL010000015">
    <property type="protein sequence ID" value="CAB4946630.1"/>
    <property type="molecule type" value="Genomic_DNA"/>
</dbReference>
<evidence type="ECO:0000259" key="2">
    <source>
        <dbReference type="Pfam" id="PF01878"/>
    </source>
</evidence>
<feature type="domain" description="EVE" evidence="2">
    <location>
        <begin position="4"/>
        <end position="89"/>
    </location>
</feature>
<sequence length="194" mass="21844">MTSWMVVTSADNYQRTIDLGFTKQGFKSRQRRRVMENMKPGDNLLYYVTAVQVFAATATITSEGFEEHELIWLSKPGEDYPWRVEVKADRVPAEEDWIPTHMHGPALEYMQKWPAKHWKLAFQGNLHQIPDGDFATIRQALAGTKQIKIPAKPTKKATTAKTAVKKSAPKKQAAPVIKTVAAKKAVKKPAAKRS</sequence>
<feature type="compositionally biased region" description="Basic residues" evidence="1">
    <location>
        <begin position="184"/>
        <end position="194"/>
    </location>
</feature>
<dbReference type="SUPFAM" id="SSF88697">
    <property type="entry name" value="PUA domain-like"/>
    <property type="match status" value="1"/>
</dbReference>
<dbReference type="InterPro" id="IPR015947">
    <property type="entry name" value="PUA-like_sf"/>
</dbReference>
<dbReference type="AlphaFoldDB" id="A0A6J7JSP4"/>
<evidence type="ECO:0000313" key="3">
    <source>
        <dbReference type="EMBL" id="CAB4946630.1"/>
    </source>
</evidence>
<feature type="compositionally biased region" description="Low complexity" evidence="1">
    <location>
        <begin position="170"/>
        <end position="183"/>
    </location>
</feature>
<reference evidence="3" key="1">
    <citation type="submission" date="2020-05" db="EMBL/GenBank/DDBJ databases">
        <authorList>
            <person name="Chiriac C."/>
            <person name="Salcher M."/>
            <person name="Ghai R."/>
            <person name="Kavagutti S V."/>
        </authorList>
    </citation>
    <scope>NUCLEOTIDE SEQUENCE</scope>
</reference>
<evidence type="ECO:0000256" key="1">
    <source>
        <dbReference type="SAM" id="MobiDB-lite"/>
    </source>
</evidence>
<gene>
    <name evidence="3" type="ORF">UFOPK3789_00417</name>
</gene>
<organism evidence="3">
    <name type="scientific">freshwater metagenome</name>
    <dbReference type="NCBI Taxonomy" id="449393"/>
    <lineage>
        <taxon>unclassified sequences</taxon>
        <taxon>metagenomes</taxon>
        <taxon>ecological metagenomes</taxon>
    </lineage>
</organism>
<protein>
    <submittedName>
        <fullName evidence="3">Unannotated protein</fullName>
    </submittedName>
</protein>
<proteinExistence type="predicted"/>
<feature type="region of interest" description="Disordered" evidence="1">
    <location>
        <begin position="152"/>
        <end position="194"/>
    </location>
</feature>